<sequence length="691" mass="73042">MNRSLSPLLFLTAAAGVIGTTSAEANTPLYQTEPAFAEVSFTNPVELVFAPGETERFFVVERAGRVAVVRDRYVPKRDVFIDISARLGDSATDFGLLALAFHPDFASNGEFFLWYSVDTGNGFVQRLGRFTVDDPAHGVASLDSEVPLISRPTRMGSHDGGQMFFGADGYLYLAIGDGDAHGNTDTRASRQRIDRDFFGMVVRIDVDQRPENLIPHPHPSVHPGTYRVPADNPFVGVTTYQGESFNADAGRTEIFALGLRNPFRMTRDAATGAIWVADVGLDEREEVNIITAGGNYGWPYREGFVPGPETAPATADAPLTEPIWDYAHDQGLSLTGGVVYRGDKFPEFEGAYLCADFVSGRIWALFQTGESPVPDRNVIEIAQEDWIVDFTTDPLTGDVLICDLNQSQLQRLARTAPSGGLVNLSARARVGQNDDVLIPGFVINDGPKRVLIRGVGPALRSAPFNIGDALTVPQLSLFQGTTPLSSNSDWTASPDAIALRVAAGAAGAFALPNDGGDSAILTTLDPGAYTAVMEGGGGETGVGLVEVYDLDRATNAGNLANLAVRGRVGGGNDVLTAGLVVSGSAPQTVLLRAVGPGLLTHGVADALTDPVLTLLVGSEIIARNQGWFQSAQAEAVRTAAADVGAFPLDESNSDSALLIELAPGAYTLQATSASGSGGVALIEVYQIKTMP</sequence>
<gene>
    <name evidence="3" type="ORF">PXH66_05920</name>
</gene>
<feature type="signal peptide" evidence="1">
    <location>
        <begin position="1"/>
        <end position="25"/>
    </location>
</feature>
<dbReference type="SUPFAM" id="SSF50952">
    <property type="entry name" value="Soluble quinoprotein glucose dehydrogenase"/>
    <property type="match status" value="1"/>
</dbReference>
<evidence type="ECO:0000313" key="4">
    <source>
        <dbReference type="Proteomes" id="UP001218638"/>
    </source>
</evidence>
<dbReference type="RefSeq" id="WP_330930420.1">
    <property type="nucleotide sequence ID" value="NZ_CP119075.1"/>
</dbReference>
<reference evidence="3" key="1">
    <citation type="submission" date="2023-03" db="EMBL/GenBank/DDBJ databases">
        <title>Lomoglobus Profundus gen. nov., sp. nov., a novel member of the phylum Verrucomicrobia, isolated from deep-marine sediment of South China Sea.</title>
        <authorList>
            <person name="Ahmad T."/>
            <person name="Ishaq S.E."/>
            <person name="Wang F."/>
        </authorList>
    </citation>
    <scope>NUCLEOTIDE SEQUENCE</scope>
    <source>
        <strain evidence="3">LMO-M01</strain>
    </source>
</reference>
<feature type="domain" description="Glucose/Sorbosone dehydrogenase" evidence="2">
    <location>
        <begin position="42"/>
        <end position="366"/>
    </location>
</feature>
<dbReference type="PANTHER" id="PTHR19328">
    <property type="entry name" value="HEDGEHOG-INTERACTING PROTEIN"/>
    <property type="match status" value="1"/>
</dbReference>
<dbReference type="InterPro" id="IPR011042">
    <property type="entry name" value="6-blade_b-propeller_TolB-like"/>
</dbReference>
<accession>A0AAF0CQX1</accession>
<feature type="chain" id="PRO_5041957065" evidence="1">
    <location>
        <begin position="26"/>
        <end position="691"/>
    </location>
</feature>
<evidence type="ECO:0000313" key="3">
    <source>
        <dbReference type="EMBL" id="WED66383.1"/>
    </source>
</evidence>
<dbReference type="AlphaFoldDB" id="A0AAF0CQX1"/>
<protein>
    <submittedName>
        <fullName evidence="3">PQQ-dependent sugar dehydrogenase</fullName>
    </submittedName>
</protein>
<dbReference type="Pfam" id="PF07995">
    <property type="entry name" value="GSDH"/>
    <property type="match status" value="1"/>
</dbReference>
<proteinExistence type="predicted"/>
<organism evidence="3 4">
    <name type="scientific">Synoicihabitans lomoniglobus</name>
    <dbReference type="NCBI Taxonomy" id="2909285"/>
    <lineage>
        <taxon>Bacteria</taxon>
        <taxon>Pseudomonadati</taxon>
        <taxon>Verrucomicrobiota</taxon>
        <taxon>Opitutia</taxon>
        <taxon>Opitutales</taxon>
        <taxon>Opitutaceae</taxon>
        <taxon>Synoicihabitans</taxon>
    </lineage>
</organism>
<dbReference type="InterPro" id="IPR012938">
    <property type="entry name" value="Glc/Sorbosone_DH"/>
</dbReference>
<evidence type="ECO:0000259" key="2">
    <source>
        <dbReference type="Pfam" id="PF07995"/>
    </source>
</evidence>
<dbReference type="InterPro" id="IPR011041">
    <property type="entry name" value="Quinoprot_gluc/sorb_DH_b-prop"/>
</dbReference>
<dbReference type="EMBL" id="CP119075">
    <property type="protein sequence ID" value="WED66383.1"/>
    <property type="molecule type" value="Genomic_DNA"/>
</dbReference>
<dbReference type="Proteomes" id="UP001218638">
    <property type="component" value="Chromosome"/>
</dbReference>
<dbReference type="PANTHER" id="PTHR19328:SF75">
    <property type="entry name" value="ALDOSE SUGAR DEHYDROGENASE YLII"/>
    <property type="match status" value="1"/>
</dbReference>
<keyword evidence="4" id="KW-1185">Reference proteome</keyword>
<name>A0AAF0CQX1_9BACT</name>
<dbReference type="KEGG" id="slom:PXH66_05920"/>
<evidence type="ECO:0000256" key="1">
    <source>
        <dbReference type="SAM" id="SignalP"/>
    </source>
</evidence>
<dbReference type="Gene3D" id="2.120.10.30">
    <property type="entry name" value="TolB, C-terminal domain"/>
    <property type="match status" value="1"/>
</dbReference>
<keyword evidence="1" id="KW-0732">Signal</keyword>